<sequence>MLKCQLKKVENAIKEAYALIDLSEPDIIFCDSLLEAEEMIDTRGPTESPLSLLPRRH</sequence>
<proteinExistence type="predicted"/>
<evidence type="ECO:0000313" key="1">
    <source>
        <dbReference type="EMBL" id="MBW4560077.1"/>
    </source>
</evidence>
<name>A0A951PUF2_9NOST</name>
<dbReference type="Proteomes" id="UP000715781">
    <property type="component" value="Unassembled WGS sequence"/>
</dbReference>
<comment type="caution">
    <text evidence="1">The sequence shown here is derived from an EMBL/GenBank/DDBJ whole genome shotgun (WGS) entry which is preliminary data.</text>
</comment>
<reference evidence="1" key="2">
    <citation type="journal article" date="2022" name="Microbiol. Resour. Announc.">
        <title>Metagenome Sequencing to Explore Phylogenomics of Terrestrial Cyanobacteria.</title>
        <authorList>
            <person name="Ward R.D."/>
            <person name="Stajich J.E."/>
            <person name="Johansen J.R."/>
            <person name="Huntemann M."/>
            <person name="Clum A."/>
            <person name="Foster B."/>
            <person name="Foster B."/>
            <person name="Roux S."/>
            <person name="Palaniappan K."/>
            <person name="Varghese N."/>
            <person name="Mukherjee S."/>
            <person name="Reddy T.B.K."/>
            <person name="Daum C."/>
            <person name="Copeland A."/>
            <person name="Chen I.A."/>
            <person name="Ivanova N.N."/>
            <person name="Kyrpides N.C."/>
            <person name="Shapiro N."/>
            <person name="Eloe-Fadrosh E.A."/>
            <person name="Pietrasiak N."/>
        </authorList>
    </citation>
    <scope>NUCLEOTIDE SEQUENCE</scope>
    <source>
        <strain evidence="1">JT2-VF2</strain>
    </source>
</reference>
<evidence type="ECO:0000313" key="2">
    <source>
        <dbReference type="Proteomes" id="UP000715781"/>
    </source>
</evidence>
<gene>
    <name evidence="1" type="ORF">KME32_02785</name>
</gene>
<dbReference type="AlphaFoldDB" id="A0A951PUF2"/>
<protein>
    <submittedName>
        <fullName evidence="1">Uncharacterized protein</fullName>
    </submittedName>
</protein>
<organism evidence="1 2">
    <name type="scientific">Mojavia pulchra JT2-VF2</name>
    <dbReference type="NCBI Taxonomy" id="287848"/>
    <lineage>
        <taxon>Bacteria</taxon>
        <taxon>Bacillati</taxon>
        <taxon>Cyanobacteriota</taxon>
        <taxon>Cyanophyceae</taxon>
        <taxon>Nostocales</taxon>
        <taxon>Nostocaceae</taxon>
    </lineage>
</organism>
<reference evidence="1" key="1">
    <citation type="submission" date="2021-05" db="EMBL/GenBank/DDBJ databases">
        <authorList>
            <person name="Pietrasiak N."/>
            <person name="Ward R."/>
            <person name="Stajich J.E."/>
            <person name="Kurbessoian T."/>
        </authorList>
    </citation>
    <scope>NUCLEOTIDE SEQUENCE</scope>
    <source>
        <strain evidence="1">JT2-VF2</strain>
    </source>
</reference>
<accession>A0A951PUF2</accession>
<dbReference type="EMBL" id="JAHHHN010000001">
    <property type="protein sequence ID" value="MBW4560077.1"/>
    <property type="molecule type" value="Genomic_DNA"/>
</dbReference>